<gene>
    <name evidence="2" type="ORF">D9758_015117</name>
</gene>
<reference evidence="2 3" key="1">
    <citation type="journal article" date="2020" name="ISME J.">
        <title>Uncovering the hidden diversity of litter-decomposition mechanisms in mushroom-forming fungi.</title>
        <authorList>
            <person name="Floudas D."/>
            <person name="Bentzer J."/>
            <person name="Ahren D."/>
            <person name="Johansson T."/>
            <person name="Persson P."/>
            <person name="Tunlid A."/>
        </authorList>
    </citation>
    <scope>NUCLEOTIDE SEQUENCE [LARGE SCALE GENOMIC DNA]</scope>
    <source>
        <strain evidence="2 3">CBS 291.85</strain>
    </source>
</reference>
<organism evidence="2 3">
    <name type="scientific">Tetrapyrgos nigripes</name>
    <dbReference type="NCBI Taxonomy" id="182062"/>
    <lineage>
        <taxon>Eukaryota</taxon>
        <taxon>Fungi</taxon>
        <taxon>Dikarya</taxon>
        <taxon>Basidiomycota</taxon>
        <taxon>Agaricomycotina</taxon>
        <taxon>Agaricomycetes</taxon>
        <taxon>Agaricomycetidae</taxon>
        <taxon>Agaricales</taxon>
        <taxon>Marasmiineae</taxon>
        <taxon>Marasmiaceae</taxon>
        <taxon>Tetrapyrgos</taxon>
    </lineage>
</organism>
<keyword evidence="3" id="KW-1185">Reference proteome</keyword>
<dbReference type="Proteomes" id="UP000559256">
    <property type="component" value="Unassembled WGS sequence"/>
</dbReference>
<evidence type="ECO:0000313" key="3">
    <source>
        <dbReference type="Proteomes" id="UP000559256"/>
    </source>
</evidence>
<proteinExistence type="predicted"/>
<name>A0A8H5FDE3_9AGAR</name>
<feature type="region of interest" description="Disordered" evidence="1">
    <location>
        <begin position="1"/>
        <end position="25"/>
    </location>
</feature>
<protein>
    <submittedName>
        <fullName evidence="2">Uncharacterized protein</fullName>
    </submittedName>
</protein>
<evidence type="ECO:0000313" key="2">
    <source>
        <dbReference type="EMBL" id="KAF5332442.1"/>
    </source>
</evidence>
<feature type="compositionally biased region" description="Polar residues" evidence="1">
    <location>
        <begin position="1"/>
        <end position="18"/>
    </location>
</feature>
<sequence>MRSQQQQNGNGSAKTNAARNPEHDAGAMKDTFLGTPFDLGSWDLLCVLSVDEELFSLDWRDNEGVGEKYALKLSYSFIDQSDQWLLVLEGFVTEVVDVFADEHLSNQLRESLDGSSIYEIGTDIFNLDDDGFYIPDRHYSRPRP</sequence>
<dbReference type="AlphaFoldDB" id="A0A8H5FDE3"/>
<dbReference type="EMBL" id="JAACJM010000303">
    <property type="protein sequence ID" value="KAF5332442.1"/>
    <property type="molecule type" value="Genomic_DNA"/>
</dbReference>
<dbReference type="OrthoDB" id="6718656at2759"/>
<accession>A0A8H5FDE3</accession>
<comment type="caution">
    <text evidence="2">The sequence shown here is derived from an EMBL/GenBank/DDBJ whole genome shotgun (WGS) entry which is preliminary data.</text>
</comment>
<evidence type="ECO:0000256" key="1">
    <source>
        <dbReference type="SAM" id="MobiDB-lite"/>
    </source>
</evidence>